<dbReference type="GO" id="GO:0046872">
    <property type="term" value="F:metal ion binding"/>
    <property type="evidence" value="ECO:0007669"/>
    <property type="project" value="UniProtKB-KW"/>
</dbReference>
<dbReference type="InterPro" id="IPR031595">
    <property type="entry name" value="PRORP_C"/>
</dbReference>
<dbReference type="GO" id="GO:0016787">
    <property type="term" value="F:hydrolase activity"/>
    <property type="evidence" value="ECO:0007669"/>
    <property type="project" value="UniProtKB-KW"/>
</dbReference>
<proteinExistence type="inferred from homology"/>
<evidence type="ECO:0000313" key="9">
    <source>
        <dbReference type="EMBL" id="KGN66684.1"/>
    </source>
</evidence>
<dbReference type="Proteomes" id="UP000029981">
    <property type="component" value="Chromosome 1"/>
</dbReference>
<organism evidence="9 10">
    <name type="scientific">Cucumis sativus</name>
    <name type="common">Cucumber</name>
    <dbReference type="NCBI Taxonomy" id="3659"/>
    <lineage>
        <taxon>Eukaryota</taxon>
        <taxon>Viridiplantae</taxon>
        <taxon>Streptophyta</taxon>
        <taxon>Embryophyta</taxon>
        <taxon>Tracheophyta</taxon>
        <taxon>Spermatophyta</taxon>
        <taxon>Magnoliopsida</taxon>
        <taxon>eudicotyledons</taxon>
        <taxon>Gunneridae</taxon>
        <taxon>Pentapetalae</taxon>
        <taxon>rosids</taxon>
        <taxon>fabids</taxon>
        <taxon>Cucurbitales</taxon>
        <taxon>Cucurbitaceae</taxon>
        <taxon>Benincaseae</taxon>
        <taxon>Cucumis</taxon>
    </lineage>
</organism>
<keyword evidence="10" id="KW-1185">Reference proteome</keyword>
<evidence type="ECO:0000256" key="1">
    <source>
        <dbReference type="ARBA" id="ARBA00004173"/>
    </source>
</evidence>
<feature type="domain" description="PRORP" evidence="8">
    <location>
        <begin position="17"/>
        <end position="110"/>
    </location>
</feature>
<name>A0A0A0M056_CUCSA</name>
<reference evidence="9 10" key="2">
    <citation type="journal article" date="2009" name="PLoS ONE">
        <title>An integrated genetic and cytogenetic map of the cucumber genome.</title>
        <authorList>
            <person name="Ren Y."/>
            <person name="Zhang Z."/>
            <person name="Liu J."/>
            <person name="Staub J.E."/>
            <person name="Han Y."/>
            <person name="Cheng Z."/>
            <person name="Li X."/>
            <person name="Lu J."/>
            <person name="Miao H."/>
            <person name="Kang H."/>
            <person name="Xie B."/>
            <person name="Gu X."/>
            <person name="Wang X."/>
            <person name="Du Y."/>
            <person name="Jin W."/>
            <person name="Huang S."/>
        </authorList>
    </citation>
    <scope>NUCLEOTIDE SEQUENCE [LARGE SCALE GENOMIC DNA]</scope>
    <source>
        <strain evidence="10">cv. 9930</strain>
    </source>
</reference>
<dbReference type="PANTHER" id="PTHR13547:SF1">
    <property type="entry name" value="MITOCHONDRIAL RIBONUCLEASE P CATALYTIC SUBUNIT"/>
    <property type="match status" value="1"/>
</dbReference>
<evidence type="ECO:0000256" key="2">
    <source>
        <dbReference type="ARBA" id="ARBA00007626"/>
    </source>
</evidence>
<dbReference type="Pfam" id="PF16953">
    <property type="entry name" value="PRORP"/>
    <property type="match status" value="1"/>
</dbReference>
<keyword evidence="4" id="KW-0378">Hydrolase</keyword>
<keyword evidence="7" id="KW-0496">Mitochondrion</keyword>
<dbReference type="EMBL" id="CM002922">
    <property type="protein sequence ID" value="KGN66684.1"/>
    <property type="molecule type" value="Genomic_DNA"/>
</dbReference>
<dbReference type="Gramene" id="KGN66684">
    <property type="protein sequence ID" value="KGN66684"/>
    <property type="gene ID" value="Csa_1G659060"/>
</dbReference>
<accession>A0A0A0M056</accession>
<dbReference type="Gene3D" id="3.40.50.11980">
    <property type="match status" value="1"/>
</dbReference>
<evidence type="ECO:0000313" key="10">
    <source>
        <dbReference type="Proteomes" id="UP000029981"/>
    </source>
</evidence>
<reference evidence="9 10" key="4">
    <citation type="journal article" date="2011" name="BMC Genomics">
        <title>RNA-Seq improves annotation of protein-coding genes in the cucumber genome.</title>
        <authorList>
            <person name="Li Z."/>
            <person name="Zhang Z."/>
            <person name="Yan P."/>
            <person name="Huang S."/>
            <person name="Fei Z."/>
            <person name="Lin K."/>
        </authorList>
    </citation>
    <scope>NUCLEOTIDE SEQUENCE [LARGE SCALE GENOMIC DNA]</scope>
    <source>
        <strain evidence="10">cv. 9930</strain>
    </source>
</reference>
<comment type="subcellular location">
    <subcellularLocation>
        <location evidence="1">Mitochondrion</location>
    </subcellularLocation>
</comment>
<evidence type="ECO:0000259" key="8">
    <source>
        <dbReference type="Pfam" id="PF16953"/>
    </source>
</evidence>
<evidence type="ECO:0000256" key="5">
    <source>
        <dbReference type="ARBA" id="ARBA00022833"/>
    </source>
</evidence>
<dbReference type="PANTHER" id="PTHR13547">
    <property type="match status" value="1"/>
</dbReference>
<sequence>MLICVRKNFDWFEGEIIQGWLEKHGPFDAVIDGANVGLVNERQFNFIQLKRAVYQMRELSPSKKMPLIILHKRRITDGPARNPNNMKLIETWKNCGALYATPYSVNDDWYSSFLQ</sequence>
<reference evidence="9 10" key="1">
    <citation type="journal article" date="2009" name="Nat. Genet.">
        <title>The genome of the cucumber, Cucumis sativus L.</title>
        <authorList>
            <person name="Huang S."/>
            <person name="Li R."/>
            <person name="Zhang Z."/>
            <person name="Li L."/>
            <person name="Gu X."/>
            <person name="Fan W."/>
            <person name="Lucas W.J."/>
            <person name="Wang X."/>
            <person name="Xie B."/>
            <person name="Ni P."/>
            <person name="Ren Y."/>
            <person name="Zhu H."/>
            <person name="Li J."/>
            <person name="Lin K."/>
            <person name="Jin W."/>
            <person name="Fei Z."/>
            <person name="Li G."/>
            <person name="Staub J."/>
            <person name="Kilian A."/>
            <person name="van der Vossen E.A."/>
            <person name="Wu Y."/>
            <person name="Guo J."/>
            <person name="He J."/>
            <person name="Jia Z."/>
            <person name="Ren Y."/>
            <person name="Tian G."/>
            <person name="Lu Y."/>
            <person name="Ruan J."/>
            <person name="Qian W."/>
            <person name="Wang M."/>
            <person name="Huang Q."/>
            <person name="Li B."/>
            <person name="Xuan Z."/>
            <person name="Cao J."/>
            <person name="Asan"/>
            <person name="Wu Z."/>
            <person name="Zhang J."/>
            <person name="Cai Q."/>
            <person name="Bai Y."/>
            <person name="Zhao B."/>
            <person name="Han Y."/>
            <person name="Li Y."/>
            <person name="Li X."/>
            <person name="Wang S."/>
            <person name="Shi Q."/>
            <person name="Liu S."/>
            <person name="Cho W.K."/>
            <person name="Kim J.Y."/>
            <person name="Xu Y."/>
            <person name="Heller-Uszynska K."/>
            <person name="Miao H."/>
            <person name="Cheng Z."/>
            <person name="Zhang S."/>
            <person name="Wu J."/>
            <person name="Yang Y."/>
            <person name="Kang H."/>
            <person name="Li M."/>
            <person name="Liang H."/>
            <person name="Ren X."/>
            <person name="Shi Z."/>
            <person name="Wen M."/>
            <person name="Jian M."/>
            <person name="Yang H."/>
            <person name="Zhang G."/>
            <person name="Yang Z."/>
            <person name="Chen R."/>
            <person name="Liu S."/>
            <person name="Li J."/>
            <person name="Ma L."/>
            <person name="Liu H."/>
            <person name="Zhou Y."/>
            <person name="Zhao J."/>
            <person name="Fang X."/>
            <person name="Li G."/>
            <person name="Fang L."/>
            <person name="Li Y."/>
            <person name="Liu D."/>
            <person name="Zheng H."/>
            <person name="Zhang Y."/>
            <person name="Qin N."/>
            <person name="Li Z."/>
            <person name="Yang G."/>
            <person name="Yang S."/>
            <person name="Bolund L."/>
            <person name="Kristiansen K."/>
            <person name="Zheng H."/>
            <person name="Li S."/>
            <person name="Zhang X."/>
            <person name="Yang H."/>
            <person name="Wang J."/>
            <person name="Sun R."/>
            <person name="Zhang B."/>
            <person name="Jiang S."/>
            <person name="Wang J."/>
            <person name="Du Y."/>
            <person name="Li S."/>
        </authorList>
    </citation>
    <scope>NUCLEOTIDE SEQUENCE [LARGE SCALE GENOMIC DNA]</scope>
    <source>
        <strain evidence="10">cv. 9930</strain>
    </source>
</reference>
<evidence type="ECO:0000256" key="4">
    <source>
        <dbReference type="ARBA" id="ARBA00022801"/>
    </source>
</evidence>
<keyword evidence="3" id="KW-0479">Metal-binding</keyword>
<evidence type="ECO:0000256" key="7">
    <source>
        <dbReference type="ARBA" id="ARBA00023128"/>
    </source>
</evidence>
<gene>
    <name evidence="9" type="ORF">Csa_1G659060</name>
</gene>
<evidence type="ECO:0000256" key="3">
    <source>
        <dbReference type="ARBA" id="ARBA00022723"/>
    </source>
</evidence>
<protein>
    <recommendedName>
        <fullName evidence="8">PRORP domain-containing protein</fullName>
    </recommendedName>
</protein>
<keyword evidence="5" id="KW-0862">Zinc</keyword>
<dbReference type="AlphaFoldDB" id="A0A0A0M056"/>
<evidence type="ECO:0000256" key="6">
    <source>
        <dbReference type="ARBA" id="ARBA00022946"/>
    </source>
</evidence>
<comment type="similarity">
    <text evidence="2">Belongs to the PPR family. P subfamily.</text>
</comment>
<keyword evidence="6" id="KW-0809">Transit peptide</keyword>
<reference evidence="9 10" key="3">
    <citation type="journal article" date="2010" name="BMC Genomics">
        <title>Transcriptome sequencing and comparative analysis of cucumber flowers with different sex types.</title>
        <authorList>
            <person name="Guo S."/>
            <person name="Zheng Y."/>
            <person name="Joung J.G."/>
            <person name="Liu S."/>
            <person name="Zhang Z."/>
            <person name="Crasta O.R."/>
            <person name="Sobral B.W."/>
            <person name="Xu Y."/>
            <person name="Huang S."/>
            <person name="Fei Z."/>
        </authorList>
    </citation>
    <scope>NUCLEOTIDE SEQUENCE [LARGE SCALE GENOMIC DNA]</scope>
    <source>
        <strain evidence="10">cv. 9930</strain>
    </source>
</reference>
<dbReference type="GO" id="GO:0005739">
    <property type="term" value="C:mitochondrion"/>
    <property type="evidence" value="ECO:0007669"/>
    <property type="project" value="UniProtKB-SubCell"/>
</dbReference>